<gene>
    <name evidence="1" type="ORF">EDD57_1023</name>
</gene>
<dbReference type="AlphaFoldDB" id="A0A4R2S372"/>
<sequence>MHMDAIWRSWDESTLEHLSFDIKDTQIIANSVITATSGVHPICISYHLICDKEWRTREVSLLVSHEEQPRFLHLLSDGEGNWSYRDGDPIAELEGCIDIDLSISPFTNILPIRRLHFPIRPTNAMPVVYIDVPSLSLERGCQRYTHLKRNGPLVKYSFENLYKGFTKEFWIDEHGLVIDYPGSFRRKVEVEVEVAE</sequence>
<dbReference type="EMBL" id="SLXV01000002">
    <property type="protein sequence ID" value="TCP70364.1"/>
    <property type="molecule type" value="Genomic_DNA"/>
</dbReference>
<name>A0A4R2S372_9BACL</name>
<comment type="caution">
    <text evidence="1">The sequence shown here is derived from an EMBL/GenBank/DDBJ whole genome shotgun (WGS) entry which is preliminary data.</text>
</comment>
<protein>
    <recommendedName>
        <fullName evidence="3">Glycolipid-binding protein</fullName>
    </recommendedName>
</protein>
<proteinExistence type="predicted"/>
<evidence type="ECO:0000313" key="1">
    <source>
        <dbReference type="EMBL" id="TCP70364.1"/>
    </source>
</evidence>
<organism evidence="1 2">
    <name type="scientific">Baia soyae</name>
    <dbReference type="NCBI Taxonomy" id="1544746"/>
    <lineage>
        <taxon>Bacteria</taxon>
        <taxon>Bacillati</taxon>
        <taxon>Bacillota</taxon>
        <taxon>Bacilli</taxon>
        <taxon>Bacillales</taxon>
        <taxon>Thermoactinomycetaceae</taxon>
        <taxon>Baia</taxon>
    </lineage>
</organism>
<accession>A0A4R2S372</accession>
<reference evidence="1 2" key="1">
    <citation type="submission" date="2019-03" db="EMBL/GenBank/DDBJ databases">
        <title>Genomic Encyclopedia of Type Strains, Phase IV (KMG-IV): sequencing the most valuable type-strain genomes for metagenomic binning, comparative biology and taxonomic classification.</title>
        <authorList>
            <person name="Goeker M."/>
        </authorList>
    </citation>
    <scope>NUCLEOTIDE SEQUENCE [LARGE SCALE GENOMIC DNA]</scope>
    <source>
        <strain evidence="1 2">DSM 46831</strain>
    </source>
</reference>
<dbReference type="Proteomes" id="UP000294746">
    <property type="component" value="Unassembled WGS sequence"/>
</dbReference>
<dbReference type="OrthoDB" id="9814791at2"/>
<evidence type="ECO:0000313" key="2">
    <source>
        <dbReference type="Proteomes" id="UP000294746"/>
    </source>
</evidence>
<dbReference type="SUPFAM" id="SSF159275">
    <property type="entry name" value="PA1994-like"/>
    <property type="match status" value="1"/>
</dbReference>
<keyword evidence="2" id="KW-1185">Reference proteome</keyword>
<dbReference type="InterPro" id="IPR009467">
    <property type="entry name" value="Glycolipid-bd_prot_put"/>
</dbReference>
<dbReference type="Pfam" id="PF06475">
    <property type="entry name" value="Glycolipid_bind"/>
    <property type="match status" value="1"/>
</dbReference>
<evidence type="ECO:0008006" key="3">
    <source>
        <dbReference type="Google" id="ProtNLM"/>
    </source>
</evidence>